<dbReference type="PANTHER" id="PTHR42973:SF7">
    <property type="entry name" value="FAD-BINDING PCMH-TYPE DOMAIN-CONTAINING PROTEIN"/>
    <property type="match status" value="1"/>
</dbReference>
<dbReference type="EMBL" id="CAOQHR010000008">
    <property type="protein sequence ID" value="CAI6338931.1"/>
    <property type="molecule type" value="Genomic_DNA"/>
</dbReference>
<dbReference type="InterPro" id="IPR016166">
    <property type="entry name" value="FAD-bd_PCMH"/>
</dbReference>
<sequence length="463" mass="50714">MSVIKALELFRKELGSEIEILADQHNGAFIEYAKRWTDIGRKTPAAIVVPSSEIQIQKTVKWAVENSVPFVTKSGGHSEWSTIDSSGIIIDLSKYSSIEVNAAEQKATLRGSILAKQVSVALAEVGLFTALGNGNPIGAIPYFLNGGASVVTSCVGYGSDQILSARMIDARGNLIEVTDSEKDMADLLWALRGAGQFFGLITELTVKAYPFSALGNDQGVIWTGVFILPLERAGEVAEAMNIVANDSTHPTSGLMMIMAPPPKNDPALVISARYRGNPENAAQAYKPLYDLNPLMANGAPVPIQNTSDGHEAFNEKGTFKRFATTCLPHFNATAIPDVVQLWKTMVTECPDAITTSFNFQWDSRLAPVPAHAPSSCSSLRDTRLWQNNFIWHTDVNSRNKVDEFSDRAIAAMRGDGERREFQNATREGPIELRYRDPVKLAKLKQLKQVWDPNGVYTRQLLDG</sequence>
<evidence type="ECO:0000256" key="1">
    <source>
        <dbReference type="ARBA" id="ARBA00005466"/>
    </source>
</evidence>
<evidence type="ECO:0000256" key="3">
    <source>
        <dbReference type="ARBA" id="ARBA00022827"/>
    </source>
</evidence>
<accession>A0A9W4XV67</accession>
<reference evidence="6" key="1">
    <citation type="submission" date="2023-01" db="EMBL/GenBank/DDBJ databases">
        <authorList>
            <person name="Van Ghelder C."/>
            <person name="Rancurel C."/>
        </authorList>
    </citation>
    <scope>NUCLEOTIDE SEQUENCE</scope>
    <source>
        <strain evidence="6">CNCM I-4278</strain>
    </source>
</reference>
<dbReference type="InterPro" id="IPR036318">
    <property type="entry name" value="FAD-bd_PCMH-like_sf"/>
</dbReference>
<comment type="caution">
    <text evidence="6">The sequence shown here is derived from an EMBL/GenBank/DDBJ whole genome shotgun (WGS) entry which is preliminary data.</text>
</comment>
<dbReference type="OrthoDB" id="415825at2759"/>
<gene>
    <name evidence="6" type="ORF">PDIGIT_LOCUS12067</name>
</gene>
<keyword evidence="4" id="KW-0560">Oxidoreductase</keyword>
<dbReference type="Pfam" id="PF01565">
    <property type="entry name" value="FAD_binding_4"/>
    <property type="match status" value="1"/>
</dbReference>
<evidence type="ECO:0000259" key="5">
    <source>
        <dbReference type="PROSITE" id="PS51387"/>
    </source>
</evidence>
<dbReference type="PROSITE" id="PS51387">
    <property type="entry name" value="FAD_PCMH"/>
    <property type="match status" value="1"/>
</dbReference>
<name>A0A9W4XV67_9PLEO</name>
<dbReference type="InterPro" id="IPR006094">
    <property type="entry name" value="Oxid_FAD_bind_N"/>
</dbReference>
<organism evidence="6 7">
    <name type="scientific">Periconia digitata</name>
    <dbReference type="NCBI Taxonomy" id="1303443"/>
    <lineage>
        <taxon>Eukaryota</taxon>
        <taxon>Fungi</taxon>
        <taxon>Dikarya</taxon>
        <taxon>Ascomycota</taxon>
        <taxon>Pezizomycotina</taxon>
        <taxon>Dothideomycetes</taxon>
        <taxon>Pleosporomycetidae</taxon>
        <taxon>Pleosporales</taxon>
        <taxon>Massarineae</taxon>
        <taxon>Periconiaceae</taxon>
        <taxon>Periconia</taxon>
    </lineage>
</organism>
<dbReference type="AlphaFoldDB" id="A0A9W4XV67"/>
<dbReference type="GO" id="GO:0016491">
    <property type="term" value="F:oxidoreductase activity"/>
    <property type="evidence" value="ECO:0007669"/>
    <property type="project" value="UniProtKB-KW"/>
</dbReference>
<proteinExistence type="inferred from homology"/>
<dbReference type="SUPFAM" id="SSF56176">
    <property type="entry name" value="FAD-binding/transporter-associated domain-like"/>
    <property type="match status" value="1"/>
</dbReference>
<dbReference type="InterPro" id="IPR050416">
    <property type="entry name" value="FAD-linked_Oxidoreductase"/>
</dbReference>
<dbReference type="Gene3D" id="3.30.465.10">
    <property type="match status" value="1"/>
</dbReference>
<dbReference type="PANTHER" id="PTHR42973">
    <property type="entry name" value="BINDING OXIDOREDUCTASE, PUTATIVE (AFU_ORTHOLOGUE AFUA_1G17690)-RELATED"/>
    <property type="match status" value="1"/>
</dbReference>
<keyword evidence="7" id="KW-1185">Reference proteome</keyword>
<feature type="domain" description="FAD-binding PCMH-type" evidence="5">
    <location>
        <begin position="40"/>
        <end position="211"/>
    </location>
</feature>
<evidence type="ECO:0000313" key="7">
    <source>
        <dbReference type="Proteomes" id="UP001152607"/>
    </source>
</evidence>
<dbReference type="Gene3D" id="3.40.462.20">
    <property type="match status" value="1"/>
</dbReference>
<keyword evidence="2" id="KW-0285">Flavoprotein</keyword>
<evidence type="ECO:0000313" key="6">
    <source>
        <dbReference type="EMBL" id="CAI6338931.1"/>
    </source>
</evidence>
<protein>
    <recommendedName>
        <fullName evidence="5">FAD-binding PCMH-type domain-containing protein</fullName>
    </recommendedName>
</protein>
<evidence type="ECO:0000256" key="2">
    <source>
        <dbReference type="ARBA" id="ARBA00022630"/>
    </source>
</evidence>
<comment type="similarity">
    <text evidence="1">Belongs to the oxygen-dependent FAD-linked oxidoreductase family.</text>
</comment>
<dbReference type="Proteomes" id="UP001152607">
    <property type="component" value="Unassembled WGS sequence"/>
</dbReference>
<dbReference type="GO" id="GO:0071949">
    <property type="term" value="F:FAD binding"/>
    <property type="evidence" value="ECO:0007669"/>
    <property type="project" value="InterPro"/>
</dbReference>
<evidence type="ECO:0000256" key="4">
    <source>
        <dbReference type="ARBA" id="ARBA00023002"/>
    </source>
</evidence>
<dbReference type="InterPro" id="IPR016169">
    <property type="entry name" value="FAD-bd_PCMH_sub2"/>
</dbReference>
<keyword evidence="3" id="KW-0274">FAD</keyword>